<gene>
    <name evidence="2" type="ORF">MEUPH1_LOCUS15308</name>
</gene>
<comment type="caution">
    <text evidence="2">The sequence shown here is derived from an EMBL/GenBank/DDBJ whole genome shotgun (WGS) entry which is preliminary data.</text>
</comment>
<dbReference type="PANTHER" id="PTHR10773">
    <property type="entry name" value="DNA-DIRECTED RNA POLYMERASES I, II, AND III SUBUNIT RPABC2"/>
    <property type="match status" value="1"/>
</dbReference>
<dbReference type="EMBL" id="CARXXK010000002">
    <property type="protein sequence ID" value="CAI6359954.1"/>
    <property type="molecule type" value="Genomic_DNA"/>
</dbReference>
<protein>
    <submittedName>
        <fullName evidence="2">Uncharacterized protein</fullName>
    </submittedName>
</protein>
<dbReference type="PANTHER" id="PTHR10773:SF19">
    <property type="match status" value="1"/>
</dbReference>
<name>A0AAV0WV80_9HEMI</name>
<feature type="compositionally biased region" description="Basic and acidic residues" evidence="1">
    <location>
        <begin position="212"/>
        <end position="235"/>
    </location>
</feature>
<evidence type="ECO:0000313" key="2">
    <source>
        <dbReference type="EMBL" id="CAI6359954.1"/>
    </source>
</evidence>
<evidence type="ECO:0000313" key="3">
    <source>
        <dbReference type="Proteomes" id="UP001160148"/>
    </source>
</evidence>
<dbReference type="AlphaFoldDB" id="A0AAV0WV80"/>
<dbReference type="Proteomes" id="UP001160148">
    <property type="component" value="Unassembled WGS sequence"/>
</dbReference>
<proteinExistence type="predicted"/>
<evidence type="ECO:0000256" key="1">
    <source>
        <dbReference type="SAM" id="MobiDB-lite"/>
    </source>
</evidence>
<accession>A0AAV0WV80</accession>
<feature type="region of interest" description="Disordered" evidence="1">
    <location>
        <begin position="203"/>
        <end position="235"/>
    </location>
</feature>
<reference evidence="2 3" key="1">
    <citation type="submission" date="2023-01" db="EMBL/GenBank/DDBJ databases">
        <authorList>
            <person name="Whitehead M."/>
        </authorList>
    </citation>
    <scope>NUCLEOTIDE SEQUENCE [LARGE SCALE GENOMIC DNA]</scope>
</reference>
<sequence>MSRRTNKILGLVSDSNGCNINYKVPKPHVRRNLIRELNSTKHTSFYNCKKNVSEWINNNDSAKYKKHDGNFVDLETINPPEQILSLVKDDANKVIENAKSLNEDIPMQEDDIGIGYCDVMNIDNFEYIFLNEPEQATVNIQNKIISNTIFESETIEEVEHFQNECVETVECVGVFEHLEKANDIINYVPEICMPIVEENVHTRNEKKKRVSKKNDTRQRRNDITLKRNSGDEYKTRTGKTMDKRVCVPLVKCRANCLEKVDSELQQKIFTNYWSFKMYDRRITFISGLITSSDKITQRKRRDTPEKQKNRDKTYHYSIPKDGKNVLVCRGCFLKIFGETDKFIRNICLKKINSPVNTCPPDKRGKAVPRNKCSPEVIKNITNHIDNLPAYQSHYCRRETSKKYLPSHFTLQHIYDEYSKTVDKPVSRTIYQKYFQLSGLKIKSPKKDTCSTCDKLKIQLTNTNCSNEQNIILKNQQIQHHNDAEEAYNIKKQDIATSSDNHCVLAFDLQQCLPTPSLESSVAFYKRQLWTFNFTIHDTGSSIASNYIWNETLAKRGANEIGSSLYHYFNNLPSNVSHVTMYSDCCPGQNKNGIIMAMCLYFLERQENVKIIDHKFMVPGHSRMECDSDHAKIEKAKKRYPFSINHPHDWFKLIQWAGKDKFINTEMKQDQFFDFGNLLKTKYQMKKKNENGDIFLFRNVKWFRYEKEKKTLVQYKGTLNAEDKFEEINMIRRKVKSDVLPKAYNEILPIADEKKKDLLSLLQFIPEVYHHYYYNLKSNTDNVNDAIVSSEDDNDS</sequence>
<organism evidence="2 3">
    <name type="scientific">Macrosiphum euphorbiae</name>
    <name type="common">potato aphid</name>
    <dbReference type="NCBI Taxonomy" id="13131"/>
    <lineage>
        <taxon>Eukaryota</taxon>
        <taxon>Metazoa</taxon>
        <taxon>Ecdysozoa</taxon>
        <taxon>Arthropoda</taxon>
        <taxon>Hexapoda</taxon>
        <taxon>Insecta</taxon>
        <taxon>Pterygota</taxon>
        <taxon>Neoptera</taxon>
        <taxon>Paraneoptera</taxon>
        <taxon>Hemiptera</taxon>
        <taxon>Sternorrhyncha</taxon>
        <taxon>Aphidomorpha</taxon>
        <taxon>Aphidoidea</taxon>
        <taxon>Aphididae</taxon>
        <taxon>Macrosiphini</taxon>
        <taxon>Macrosiphum</taxon>
    </lineage>
</organism>
<keyword evidence="3" id="KW-1185">Reference proteome</keyword>